<dbReference type="Pfam" id="PF01663">
    <property type="entry name" value="Phosphodiest"/>
    <property type="match status" value="1"/>
</dbReference>
<dbReference type="AlphaFoldDB" id="A0A5B8M080"/>
<sequence length="415" mass="43877">MICDGHRNDFVRADTCPNISGFAERSRRFANHRAIFPSATRASAAAIATGCWPANHGLHGNTMGLPDGEGVRVHDVGDPAFVGKLRHAFGRTLKVPTMAERLAPHGGAVIASNVSPGAAYFQDPDNFGHVVHRAGSFGPGGRVLGPDEAPVVSHDFAGDEALAEWFVSDVLLQRRPRLSVLWLANPDLGMHAGPLGSQMHLDAIACADRAFARVESAVETMRAEGEDVLFLLGSDHGQETVRERVAVAARLVAAGLKESADSTDVVVAPQGGSGLLYVAPNAQSRIPDIIAFLRAQPYIAEVFHGAEMLHIGQRPENGLAIAFAMARSAEPNPFGVPGQITICVSDEKPGKPEGFGSHGGLGDFERHPFLIANGGGFAPGTVEHGVTRLIDIAPTVMRYLGLPRDGMDGLALPQF</sequence>
<organism evidence="1 2">
    <name type="scientific">Devosia ginsengisoli</name>
    <dbReference type="NCBI Taxonomy" id="400770"/>
    <lineage>
        <taxon>Bacteria</taxon>
        <taxon>Pseudomonadati</taxon>
        <taxon>Pseudomonadota</taxon>
        <taxon>Alphaproteobacteria</taxon>
        <taxon>Hyphomicrobiales</taxon>
        <taxon>Devosiaceae</taxon>
        <taxon>Devosia</taxon>
    </lineage>
</organism>
<dbReference type="KEGG" id="dea:FPZ08_14930"/>
<keyword evidence="2" id="KW-1185">Reference proteome</keyword>
<dbReference type="InterPro" id="IPR017850">
    <property type="entry name" value="Alkaline_phosphatase_core_sf"/>
</dbReference>
<dbReference type="EMBL" id="CP042304">
    <property type="protein sequence ID" value="QDZ13324.1"/>
    <property type="molecule type" value="Genomic_DNA"/>
</dbReference>
<protein>
    <submittedName>
        <fullName evidence="1">Alkaline phosphatase family protein</fullName>
    </submittedName>
</protein>
<dbReference type="PANTHER" id="PTHR10151">
    <property type="entry name" value="ECTONUCLEOTIDE PYROPHOSPHATASE/PHOSPHODIESTERASE"/>
    <property type="match status" value="1"/>
</dbReference>
<dbReference type="PANTHER" id="PTHR10151:SF120">
    <property type="entry name" value="BIS(5'-ADENOSYL)-TRIPHOSPHATASE"/>
    <property type="match status" value="1"/>
</dbReference>
<gene>
    <name evidence="1" type="ORF">FPZ08_14930</name>
</gene>
<name>A0A5B8M080_9HYPH</name>
<dbReference type="SUPFAM" id="SSF53649">
    <property type="entry name" value="Alkaline phosphatase-like"/>
    <property type="match status" value="1"/>
</dbReference>
<dbReference type="InterPro" id="IPR002591">
    <property type="entry name" value="Phosphodiest/P_Trfase"/>
</dbReference>
<dbReference type="GO" id="GO:0016787">
    <property type="term" value="F:hydrolase activity"/>
    <property type="evidence" value="ECO:0007669"/>
    <property type="project" value="UniProtKB-ARBA"/>
</dbReference>
<proteinExistence type="predicted"/>
<dbReference type="OrthoDB" id="9779418at2"/>
<dbReference type="Gene3D" id="3.40.720.10">
    <property type="entry name" value="Alkaline Phosphatase, subunit A"/>
    <property type="match status" value="1"/>
</dbReference>
<evidence type="ECO:0000313" key="2">
    <source>
        <dbReference type="Proteomes" id="UP000315364"/>
    </source>
</evidence>
<evidence type="ECO:0000313" key="1">
    <source>
        <dbReference type="EMBL" id="QDZ13324.1"/>
    </source>
</evidence>
<dbReference type="Proteomes" id="UP000315364">
    <property type="component" value="Chromosome"/>
</dbReference>
<reference evidence="1 2" key="1">
    <citation type="submission" date="2019-07" db="EMBL/GenBank/DDBJ databases">
        <title>Full genome sequence of Devosia sp. Gsoil 520.</title>
        <authorList>
            <person name="Im W.-T."/>
        </authorList>
    </citation>
    <scope>NUCLEOTIDE SEQUENCE [LARGE SCALE GENOMIC DNA]</scope>
    <source>
        <strain evidence="1 2">Gsoil 520</strain>
    </source>
</reference>
<accession>A0A5B8M080</accession>